<evidence type="ECO:0000313" key="2">
    <source>
        <dbReference type="Proteomes" id="UP000001574"/>
    </source>
</evidence>
<dbReference type="Proteomes" id="UP000001574">
    <property type="component" value="Chromosome"/>
</dbReference>
<name>A0A0H3A4X1_MYCA1</name>
<gene>
    <name evidence="1" type="ordered locus">MAV_2375</name>
</gene>
<organism evidence="1 2">
    <name type="scientific">Mycobacterium avium (strain 104)</name>
    <dbReference type="NCBI Taxonomy" id="243243"/>
    <lineage>
        <taxon>Bacteria</taxon>
        <taxon>Bacillati</taxon>
        <taxon>Actinomycetota</taxon>
        <taxon>Actinomycetes</taxon>
        <taxon>Mycobacteriales</taxon>
        <taxon>Mycobacteriaceae</taxon>
        <taxon>Mycobacterium</taxon>
        <taxon>Mycobacterium avium complex (MAC)</taxon>
    </lineage>
</organism>
<reference evidence="1 2" key="1">
    <citation type="submission" date="2006-10" db="EMBL/GenBank/DDBJ databases">
        <authorList>
            <person name="Fleischmann R.D."/>
            <person name="Dodson R.J."/>
            <person name="Haft D.H."/>
            <person name="Merkel J.S."/>
            <person name="Nelson W.C."/>
            <person name="Fraser C.M."/>
        </authorList>
    </citation>
    <scope>NUCLEOTIDE SEQUENCE [LARGE SCALE GENOMIC DNA]</scope>
    <source>
        <strain evidence="1 2">104</strain>
    </source>
</reference>
<dbReference type="HOGENOM" id="CLU_212724_0_0_11"/>
<dbReference type="KEGG" id="mav:MAV_2375"/>
<dbReference type="AlphaFoldDB" id="A0A0H3A4X1"/>
<evidence type="ECO:0000313" key="1">
    <source>
        <dbReference type="EMBL" id="ABK68980.1"/>
    </source>
</evidence>
<sequence>MARSNLGDLDTYLWHRQGSNQFCWRPVGKPWGGRKKADDAD</sequence>
<dbReference type="EMBL" id="CP000479">
    <property type="protein sequence ID" value="ABK68980.1"/>
    <property type="molecule type" value="Genomic_DNA"/>
</dbReference>
<protein>
    <submittedName>
        <fullName evidence="1">Uncharacterized protein</fullName>
    </submittedName>
</protein>
<accession>A0A0H3A4X1</accession>
<proteinExistence type="predicted"/>